<gene>
    <name evidence="2" type="primary">mmpA</name>
    <name evidence="2" type="ORF">AB5J52_41815</name>
</gene>
<name>A0AB39R1M5_9ACTN</name>
<accession>A0AB39R1M5</accession>
<protein>
    <submittedName>
        <fullName evidence="2">Morphogenic membrane protein MmpA</fullName>
    </submittedName>
</protein>
<feature type="transmembrane region" description="Helical" evidence="1">
    <location>
        <begin position="21"/>
        <end position="45"/>
    </location>
</feature>
<keyword evidence="1" id="KW-1133">Transmembrane helix</keyword>
<dbReference type="RefSeq" id="WP_234540373.1">
    <property type="nucleotide sequence ID" value="NZ_CP163441.1"/>
</dbReference>
<dbReference type="AlphaFoldDB" id="A0AB39R1M5"/>
<keyword evidence="1" id="KW-0472">Membrane</keyword>
<proteinExistence type="predicted"/>
<keyword evidence="1" id="KW-0812">Transmembrane</keyword>
<evidence type="ECO:0000313" key="2">
    <source>
        <dbReference type="EMBL" id="XDQ48276.1"/>
    </source>
</evidence>
<dbReference type="EMBL" id="CP163441">
    <property type="protein sequence ID" value="XDQ48276.1"/>
    <property type="molecule type" value="Genomic_DNA"/>
</dbReference>
<organism evidence="2">
    <name type="scientific">Streptomyces sp. R39</name>
    <dbReference type="NCBI Taxonomy" id="3238631"/>
    <lineage>
        <taxon>Bacteria</taxon>
        <taxon>Bacillati</taxon>
        <taxon>Actinomycetota</taxon>
        <taxon>Actinomycetes</taxon>
        <taxon>Kitasatosporales</taxon>
        <taxon>Streptomycetaceae</taxon>
        <taxon>Streptomyces</taxon>
    </lineage>
</organism>
<dbReference type="InterPro" id="IPR059130">
    <property type="entry name" value="MmpA_put"/>
</dbReference>
<dbReference type="GeneID" id="301467922"/>
<dbReference type="NCBIfam" id="NF046122">
    <property type="entry name" value="morpho_MmpA"/>
    <property type="match status" value="1"/>
</dbReference>
<evidence type="ECO:0000256" key="1">
    <source>
        <dbReference type="SAM" id="Phobius"/>
    </source>
</evidence>
<reference evidence="2" key="1">
    <citation type="submission" date="2024-07" db="EMBL/GenBank/DDBJ databases">
        <authorList>
            <person name="Yu S.T."/>
        </authorList>
    </citation>
    <scope>NUCLEOTIDE SEQUENCE</scope>
    <source>
        <strain evidence="2">R39</strain>
    </source>
</reference>
<sequence length="49" mass="5206">MTTHHRAPKSAAGPVRSAERAVNAALALAVVAGFAWIVGMLYTVLQWQS</sequence>